<dbReference type="SMART" id="SM00662">
    <property type="entry name" value="RPOLD"/>
    <property type="match status" value="1"/>
</dbReference>
<comment type="caution">
    <text evidence="8">The sequence shown here is derived from an EMBL/GenBank/DDBJ whole genome shotgun (WGS) entry which is preliminary data.</text>
</comment>
<dbReference type="STRING" id="188477.A0A433TRT8"/>
<protein>
    <recommendedName>
        <fullName evidence="2">DNA-directed RNA polymerases I and III subunit RPAC1</fullName>
    </recommendedName>
</protein>
<dbReference type="Pfam" id="PF01000">
    <property type="entry name" value="RNA_pol_A_bac"/>
    <property type="match status" value="1"/>
</dbReference>
<dbReference type="FunFam" id="2.170.120.12:FF:000003">
    <property type="entry name" value="Dna-directed rna polymerases i and iii subunit"/>
    <property type="match status" value="1"/>
</dbReference>
<dbReference type="InterPro" id="IPR033901">
    <property type="entry name" value="RNAPI/III_AC40"/>
</dbReference>
<dbReference type="InterPro" id="IPR011262">
    <property type="entry name" value="DNA-dir_RNA_pol_insert"/>
</dbReference>
<dbReference type="InterPro" id="IPR050518">
    <property type="entry name" value="Rpo3/RPB3_RNA_Pol_subunit"/>
</dbReference>
<keyword evidence="4" id="KW-0804">Transcription</keyword>
<comment type="subcellular location">
    <subcellularLocation>
        <location evidence="1">Nucleus</location>
    </subcellularLocation>
</comment>
<dbReference type="InterPro" id="IPR001514">
    <property type="entry name" value="DNA-dir_RNA_pol_30-40kDasu_CS"/>
</dbReference>
<reference evidence="8 9" key="1">
    <citation type="submission" date="2019-01" db="EMBL/GenBank/DDBJ databases">
        <title>A draft genome assembly of the solar-powered sea slug Elysia chlorotica.</title>
        <authorList>
            <person name="Cai H."/>
            <person name="Li Q."/>
            <person name="Fang X."/>
            <person name="Li J."/>
            <person name="Curtis N.E."/>
            <person name="Altenburger A."/>
            <person name="Shibata T."/>
            <person name="Feng M."/>
            <person name="Maeda T."/>
            <person name="Schwartz J.A."/>
            <person name="Shigenobu S."/>
            <person name="Lundholm N."/>
            <person name="Nishiyama T."/>
            <person name="Yang H."/>
            <person name="Hasebe M."/>
            <person name="Li S."/>
            <person name="Pierce S.K."/>
            <person name="Wang J."/>
        </authorList>
    </citation>
    <scope>NUCLEOTIDE SEQUENCE [LARGE SCALE GENOMIC DNA]</scope>
    <source>
        <strain evidence="8">EC2010</strain>
        <tissue evidence="8">Whole organism of an adult</tissue>
    </source>
</reference>
<evidence type="ECO:0000256" key="6">
    <source>
        <dbReference type="ARBA" id="ARBA00025804"/>
    </source>
</evidence>
<evidence type="ECO:0000256" key="5">
    <source>
        <dbReference type="ARBA" id="ARBA00023242"/>
    </source>
</evidence>
<dbReference type="GO" id="GO:0005736">
    <property type="term" value="C:RNA polymerase I complex"/>
    <property type="evidence" value="ECO:0007669"/>
    <property type="project" value="TreeGrafter"/>
</dbReference>
<dbReference type="OrthoDB" id="270173at2759"/>
<comment type="similarity">
    <text evidence="6">Belongs to the archaeal Rpo3/eukaryotic RPB3 RNA polymerase subunit family.</text>
</comment>
<evidence type="ECO:0000313" key="8">
    <source>
        <dbReference type="EMBL" id="RUS84277.1"/>
    </source>
</evidence>
<dbReference type="InterPro" id="IPR036643">
    <property type="entry name" value="RNApol_insert_sf"/>
</dbReference>
<dbReference type="PANTHER" id="PTHR11800">
    <property type="entry name" value="DNA-DIRECTED RNA POLYMERASE"/>
    <property type="match status" value="1"/>
</dbReference>
<dbReference type="HAMAP" id="MF_00320">
    <property type="entry name" value="RNApol_arch_Rpo3"/>
    <property type="match status" value="1"/>
</dbReference>
<dbReference type="AlphaFoldDB" id="A0A433TRT8"/>
<dbReference type="GO" id="GO:0003677">
    <property type="term" value="F:DNA binding"/>
    <property type="evidence" value="ECO:0007669"/>
    <property type="project" value="InterPro"/>
</dbReference>
<evidence type="ECO:0000256" key="2">
    <source>
        <dbReference type="ARBA" id="ARBA00022083"/>
    </source>
</evidence>
<dbReference type="GO" id="GO:0003899">
    <property type="term" value="F:DNA-directed RNA polymerase activity"/>
    <property type="evidence" value="ECO:0007669"/>
    <property type="project" value="InterPro"/>
</dbReference>
<organism evidence="8 9">
    <name type="scientific">Elysia chlorotica</name>
    <name type="common">Eastern emerald elysia</name>
    <name type="synonym">Sea slug</name>
    <dbReference type="NCBI Taxonomy" id="188477"/>
    <lineage>
        <taxon>Eukaryota</taxon>
        <taxon>Metazoa</taxon>
        <taxon>Spiralia</taxon>
        <taxon>Lophotrochozoa</taxon>
        <taxon>Mollusca</taxon>
        <taxon>Gastropoda</taxon>
        <taxon>Heterobranchia</taxon>
        <taxon>Euthyneura</taxon>
        <taxon>Panpulmonata</taxon>
        <taxon>Sacoglossa</taxon>
        <taxon>Placobranchoidea</taxon>
        <taxon>Plakobranchidae</taxon>
        <taxon>Elysia</taxon>
    </lineage>
</organism>
<dbReference type="Gene3D" id="3.30.1360.10">
    <property type="entry name" value="RNA polymerase, RBP11-like subunit"/>
    <property type="match status" value="1"/>
</dbReference>
<dbReference type="GO" id="GO:0006351">
    <property type="term" value="P:DNA-templated transcription"/>
    <property type="evidence" value="ECO:0007669"/>
    <property type="project" value="InterPro"/>
</dbReference>
<dbReference type="InterPro" id="IPR036603">
    <property type="entry name" value="RBP11-like"/>
</dbReference>
<keyword evidence="5" id="KW-0539">Nucleus</keyword>
<sequence length="353" mass="40118">MSHIKDIRQKVHLTEHTVFNVNSTNFPGTYTDFDDMWSQERFEERFQIDIIKMSDTDMEFDMVGVDAAIANAVRRVLLAEIPTMAIESVAILNNTSIIQDEVLAHRLGLIPIKADARMFEYKQKDAEEPTSEDTLQFSLKIKCTRNNVSSDATDPNVLYKNHKVYTKDMEWIPLPGQEHLKAKGIRPVHEDILITTMRPGHELVMDLYCVKGIGKDHAKFSPVATASYRLLPEIRLLREFYGEEAELLQKSFSPGVIKLVETSDGQKMAKVANARLDTCSRNVFRHDELKDDVSLLRVRDHFIFSVESTGILPPDVLVSEAIKTLMGKCQKFLHELDSVNFGKGKHKKGGKKT</sequence>
<dbReference type="Proteomes" id="UP000271974">
    <property type="component" value="Unassembled WGS sequence"/>
</dbReference>
<name>A0A433TRT8_ELYCH</name>
<evidence type="ECO:0000313" key="9">
    <source>
        <dbReference type="Proteomes" id="UP000271974"/>
    </source>
</evidence>
<dbReference type="PROSITE" id="PS00446">
    <property type="entry name" value="RNA_POL_D_30KD"/>
    <property type="match status" value="1"/>
</dbReference>
<proteinExistence type="inferred from homology"/>
<dbReference type="Pfam" id="PF01193">
    <property type="entry name" value="RNA_pol_L"/>
    <property type="match status" value="1"/>
</dbReference>
<dbReference type="NCBIfam" id="NF001988">
    <property type="entry name" value="PRK00783.1"/>
    <property type="match status" value="1"/>
</dbReference>
<feature type="domain" description="DNA-directed RNA polymerase RpoA/D/Rpb3-type" evidence="7">
    <location>
        <begin position="57"/>
        <end position="335"/>
    </location>
</feature>
<dbReference type="Gene3D" id="2.170.120.12">
    <property type="entry name" value="DNA-directed RNA polymerase, insert domain"/>
    <property type="match status" value="1"/>
</dbReference>
<dbReference type="PANTHER" id="PTHR11800:SF13">
    <property type="entry name" value="DNA-DIRECTED RNA POLYMERASES I AND III SUBUNIT RPAC1"/>
    <property type="match status" value="1"/>
</dbReference>
<evidence type="ECO:0000256" key="4">
    <source>
        <dbReference type="ARBA" id="ARBA00023163"/>
    </source>
</evidence>
<dbReference type="SUPFAM" id="SSF55257">
    <property type="entry name" value="RBP11-like subunits of RNA polymerase"/>
    <property type="match status" value="1"/>
</dbReference>
<dbReference type="InterPro" id="IPR022842">
    <property type="entry name" value="RNAP_Rpo3/Rpb3/RPAC1"/>
</dbReference>
<dbReference type="GO" id="GO:0005666">
    <property type="term" value="C:RNA polymerase III complex"/>
    <property type="evidence" value="ECO:0007669"/>
    <property type="project" value="TreeGrafter"/>
</dbReference>
<gene>
    <name evidence="8" type="ORF">EGW08_007970</name>
</gene>
<dbReference type="GO" id="GO:0046983">
    <property type="term" value="F:protein dimerization activity"/>
    <property type="evidence" value="ECO:0007669"/>
    <property type="project" value="InterPro"/>
</dbReference>
<evidence type="ECO:0000256" key="3">
    <source>
        <dbReference type="ARBA" id="ARBA00022478"/>
    </source>
</evidence>
<dbReference type="CDD" id="cd07032">
    <property type="entry name" value="RNAP_I_II_AC40"/>
    <property type="match status" value="1"/>
</dbReference>
<dbReference type="SUPFAM" id="SSF56553">
    <property type="entry name" value="Insert subdomain of RNA polymerase alpha subunit"/>
    <property type="match status" value="1"/>
</dbReference>
<dbReference type="EMBL" id="RQTK01000211">
    <property type="protein sequence ID" value="RUS84277.1"/>
    <property type="molecule type" value="Genomic_DNA"/>
</dbReference>
<keyword evidence="3" id="KW-0240">DNA-directed RNA polymerase</keyword>
<evidence type="ECO:0000259" key="7">
    <source>
        <dbReference type="SMART" id="SM00662"/>
    </source>
</evidence>
<keyword evidence="9" id="KW-1185">Reference proteome</keyword>
<dbReference type="InterPro" id="IPR011263">
    <property type="entry name" value="DNA-dir_RNA_pol_RpoA/D/Rpb3"/>
</dbReference>
<accession>A0A433TRT8</accession>
<evidence type="ECO:0000256" key="1">
    <source>
        <dbReference type="ARBA" id="ARBA00004123"/>
    </source>
</evidence>